<feature type="chain" id="PRO_5019260898" evidence="1">
    <location>
        <begin position="20"/>
        <end position="116"/>
    </location>
</feature>
<dbReference type="AlphaFoldDB" id="A0A420W8D4"/>
<protein>
    <submittedName>
        <fullName evidence="2">Uncharacterized protein</fullName>
    </submittedName>
</protein>
<name>A0A420W8D4_9BACT</name>
<dbReference type="RefSeq" id="WP_121169812.1">
    <property type="nucleotide sequence ID" value="NZ_RBIE01000001.1"/>
</dbReference>
<comment type="caution">
    <text evidence="2">The sequence shown here is derived from an EMBL/GenBank/DDBJ whole genome shotgun (WGS) entry which is preliminary data.</text>
</comment>
<evidence type="ECO:0000256" key="1">
    <source>
        <dbReference type="SAM" id="SignalP"/>
    </source>
</evidence>
<gene>
    <name evidence="2" type="ORF">C7457_0443</name>
</gene>
<proteinExistence type="predicted"/>
<evidence type="ECO:0000313" key="3">
    <source>
        <dbReference type="Proteomes" id="UP000280881"/>
    </source>
</evidence>
<dbReference type="InterPro" id="IPR036280">
    <property type="entry name" value="Multihaem_cyt_sf"/>
</dbReference>
<accession>A0A420W8D4</accession>
<organism evidence="2 3">
    <name type="scientific">Thermovibrio guaymasensis</name>
    <dbReference type="NCBI Taxonomy" id="240167"/>
    <lineage>
        <taxon>Bacteria</taxon>
        <taxon>Pseudomonadati</taxon>
        <taxon>Aquificota</taxon>
        <taxon>Aquificia</taxon>
        <taxon>Desulfurobacteriales</taxon>
        <taxon>Desulfurobacteriaceae</taxon>
        <taxon>Thermovibrio</taxon>
    </lineage>
</organism>
<dbReference type="EMBL" id="RBIE01000001">
    <property type="protein sequence ID" value="RKQ63569.1"/>
    <property type="molecule type" value="Genomic_DNA"/>
</dbReference>
<sequence>MRFFLLLLLVTQAFGYSFACSSDCYQCHTIPKDRDHEPIKTCTKCHGEHSEGALGGKCGADCFDCHDYRKVSRSSKAHRVLSRCIECHKSLKLKSLPEPLKALLGGSNEGDVNPDY</sequence>
<reference evidence="2 3" key="1">
    <citation type="submission" date="2018-10" db="EMBL/GenBank/DDBJ databases">
        <title>Genomic Encyclopedia of Type Strains, Phase IV (KMG-IV): sequencing the most valuable type-strain genomes for metagenomic binning, comparative biology and taxonomic classification.</title>
        <authorList>
            <person name="Goeker M."/>
        </authorList>
    </citation>
    <scope>NUCLEOTIDE SEQUENCE [LARGE SCALE GENOMIC DNA]</scope>
    <source>
        <strain evidence="2 3">DSM 15521</strain>
    </source>
</reference>
<evidence type="ECO:0000313" key="2">
    <source>
        <dbReference type="EMBL" id="RKQ63569.1"/>
    </source>
</evidence>
<keyword evidence="3" id="KW-1185">Reference proteome</keyword>
<dbReference type="SUPFAM" id="SSF48695">
    <property type="entry name" value="Multiheme cytochromes"/>
    <property type="match status" value="1"/>
</dbReference>
<dbReference type="OrthoDB" id="9814800at2"/>
<dbReference type="Proteomes" id="UP000280881">
    <property type="component" value="Unassembled WGS sequence"/>
</dbReference>
<keyword evidence="1" id="KW-0732">Signal</keyword>
<feature type="signal peptide" evidence="1">
    <location>
        <begin position="1"/>
        <end position="19"/>
    </location>
</feature>